<feature type="disulfide bond" evidence="11">
    <location>
        <begin position="711"/>
        <end position="775"/>
    </location>
</feature>
<evidence type="ECO:0000256" key="6">
    <source>
        <dbReference type="ARBA" id="ARBA00023170"/>
    </source>
</evidence>
<feature type="domain" description="SRCR" evidence="13">
    <location>
        <begin position="581"/>
        <end position="681"/>
    </location>
</feature>
<dbReference type="PROSITE" id="PS50287">
    <property type="entry name" value="SRCR_2"/>
    <property type="match status" value="14"/>
</dbReference>
<evidence type="ECO:0000256" key="9">
    <source>
        <dbReference type="ARBA" id="ARBA00064153"/>
    </source>
</evidence>
<evidence type="ECO:0000256" key="3">
    <source>
        <dbReference type="ARBA" id="ARBA00022729"/>
    </source>
</evidence>
<dbReference type="PRINTS" id="PR00258">
    <property type="entry name" value="SPERACTRCPTR"/>
</dbReference>
<comment type="subunit">
    <text evidence="9">Interacts with LGALS1 and laminin.</text>
</comment>
<feature type="disulfide bond" evidence="11">
    <location>
        <begin position="1355"/>
        <end position="1416"/>
    </location>
</feature>
<dbReference type="Proteomes" id="UP000189705">
    <property type="component" value="Unplaced"/>
</dbReference>
<keyword evidence="3" id="KW-0732">Signal</keyword>
<feature type="disulfide bond" evidence="11">
    <location>
        <begin position="121"/>
        <end position="131"/>
    </location>
</feature>
<feature type="disulfide bond" evidence="11">
    <location>
        <begin position="410"/>
        <end position="471"/>
    </location>
</feature>
<feature type="disulfide bond" evidence="11">
    <location>
        <begin position="755"/>
        <end position="765"/>
    </location>
</feature>
<feature type="disulfide bond" evidence="11">
    <location>
        <begin position="336"/>
        <end position="346"/>
    </location>
</feature>
<feature type="domain" description="SRCR" evidence="13">
    <location>
        <begin position="791"/>
        <end position="891"/>
    </location>
</feature>
<feature type="domain" description="SRCR" evidence="13">
    <location>
        <begin position="1211"/>
        <end position="1311"/>
    </location>
</feature>
<dbReference type="PROSITE" id="PS00420">
    <property type="entry name" value="SRCR_1"/>
    <property type="match status" value="10"/>
</dbReference>
<feature type="domain" description="SRCR" evidence="13">
    <location>
        <begin position="477"/>
        <end position="576"/>
    </location>
</feature>
<reference evidence="15" key="1">
    <citation type="submission" date="2025-08" db="UniProtKB">
        <authorList>
            <consortium name="RefSeq"/>
        </authorList>
    </citation>
    <scope>IDENTIFICATION</scope>
</reference>
<keyword evidence="4" id="KW-0677">Repeat</keyword>
<protein>
    <recommendedName>
        <fullName evidence="10">Soluble scavenger receptor cysteine-rich domain-containing protein SSC5D</fullName>
    </recommendedName>
</protein>
<feature type="disulfide bond" evidence="11">
    <location>
        <begin position="1249"/>
        <end position="1310"/>
    </location>
</feature>
<feature type="disulfide bond" evidence="11">
    <location>
        <begin position="546"/>
        <end position="556"/>
    </location>
</feature>
<dbReference type="RefSeq" id="XP_014378570.1">
    <property type="nucleotide sequence ID" value="XM_014523084.2"/>
</dbReference>
<evidence type="ECO:0000256" key="11">
    <source>
        <dbReference type="PROSITE-ProRule" id="PRU00196"/>
    </source>
</evidence>
<feature type="disulfide bond" evidence="11">
    <location>
        <begin position="860"/>
        <end position="870"/>
    </location>
</feature>
<feature type="disulfide bond" evidence="11">
    <location>
        <begin position="1070"/>
        <end position="1080"/>
    </location>
</feature>
<feature type="disulfide bond" evidence="11">
    <location>
        <begin position="829"/>
        <end position="890"/>
    </location>
</feature>
<gene>
    <name evidence="15" type="primary">LOC102381418</name>
</gene>
<feature type="domain" description="SRCR" evidence="13">
    <location>
        <begin position="1422"/>
        <end position="1522"/>
    </location>
</feature>
<feature type="disulfide bond" evidence="11">
    <location>
        <begin position="441"/>
        <end position="451"/>
    </location>
</feature>
<feature type="domain" description="SRCR" evidence="13">
    <location>
        <begin position="1001"/>
        <end position="1101"/>
    </location>
</feature>
<feature type="disulfide bond" evidence="11">
    <location>
        <begin position="187"/>
        <end position="251"/>
    </location>
</feature>
<keyword evidence="5 11" id="KW-1015">Disulfide bond</keyword>
<accession>A0A1U8DMV1</accession>
<feature type="disulfide bond" evidence="11">
    <location>
        <begin position="934"/>
        <end position="995"/>
    </location>
</feature>
<keyword evidence="6" id="KW-0675">Receptor</keyword>
<evidence type="ECO:0000256" key="10">
    <source>
        <dbReference type="ARBA" id="ARBA00069168"/>
    </source>
</evidence>
<dbReference type="FunFam" id="3.10.250.10:FF:000002">
    <property type="entry name" value="Scavenger receptor cysteine-rich type 1 protein M130"/>
    <property type="match status" value="3"/>
</dbReference>
<feature type="disulfide bond" evidence="11">
    <location>
        <begin position="1131"/>
        <end position="1195"/>
    </location>
</feature>
<feature type="disulfide bond" evidence="11">
    <location>
        <begin position="1144"/>
        <end position="1205"/>
    </location>
</feature>
<feature type="disulfide bond" evidence="11">
    <location>
        <begin position="200"/>
        <end position="261"/>
    </location>
</feature>
<dbReference type="InterPro" id="IPR001190">
    <property type="entry name" value="SRCR"/>
</dbReference>
<dbReference type="PANTHER" id="PTHR48071">
    <property type="entry name" value="SRCR DOMAIN-CONTAINING PROTEIN"/>
    <property type="match status" value="1"/>
</dbReference>
<dbReference type="InterPro" id="IPR036772">
    <property type="entry name" value="SRCR-like_dom_sf"/>
</dbReference>
<feature type="disulfide bond" evidence="11">
    <location>
        <begin position="606"/>
        <end position="670"/>
    </location>
</feature>
<dbReference type="KEGG" id="asn:102381418"/>
<feature type="domain" description="SRCR" evidence="13">
    <location>
        <begin position="372"/>
        <end position="472"/>
    </location>
</feature>
<dbReference type="PANTHER" id="PTHR48071:SF15">
    <property type="entry name" value="SRCR DOMAIN-CONTAINING PROTEIN"/>
    <property type="match status" value="1"/>
</dbReference>
<dbReference type="InParanoid" id="A0A1U8DMV1"/>
<feature type="domain" description="SRCR" evidence="13">
    <location>
        <begin position="1316"/>
        <end position="1417"/>
    </location>
</feature>
<feature type="disulfide bond" evidence="11">
    <location>
        <begin position="650"/>
        <end position="660"/>
    </location>
</feature>
<feature type="disulfide bond" evidence="11">
    <location>
        <begin position="292"/>
        <end position="356"/>
    </location>
</feature>
<name>A0A1U8DMV1_ALLSI</name>
<feature type="disulfide bond" evidence="11">
    <location>
        <begin position="965"/>
        <end position="975"/>
    </location>
</feature>
<feature type="disulfide bond" evidence="11">
    <location>
        <begin position="231"/>
        <end position="241"/>
    </location>
</feature>
<evidence type="ECO:0000256" key="7">
    <source>
        <dbReference type="ARBA" id="ARBA00023180"/>
    </source>
</evidence>
<keyword evidence="14" id="KW-1185">Reference proteome</keyword>
<feature type="disulfide bond" evidence="11">
    <location>
        <begin position="77"/>
        <end position="141"/>
    </location>
</feature>
<dbReference type="OrthoDB" id="536948at2759"/>
<feature type="disulfide bond" evidence="11">
    <location>
        <begin position="724"/>
        <end position="785"/>
    </location>
</feature>
<dbReference type="GO" id="GO:0005886">
    <property type="term" value="C:plasma membrane"/>
    <property type="evidence" value="ECO:0007669"/>
    <property type="project" value="TreeGrafter"/>
</dbReference>
<feature type="domain" description="SRCR" evidence="13">
    <location>
        <begin position="52"/>
        <end position="152"/>
    </location>
</feature>
<feature type="disulfide bond" evidence="11">
    <location>
        <begin position="397"/>
        <end position="461"/>
    </location>
</feature>
<evidence type="ECO:0000259" key="13">
    <source>
        <dbReference type="PROSITE" id="PS50287"/>
    </source>
</evidence>
<evidence type="ECO:0000313" key="14">
    <source>
        <dbReference type="Proteomes" id="UP000189705"/>
    </source>
</evidence>
<comment type="subcellular location">
    <subcellularLocation>
        <location evidence="1">Secreted</location>
    </subcellularLocation>
</comment>
<feature type="disulfide bond" evidence="11">
    <location>
        <begin position="90"/>
        <end position="151"/>
    </location>
</feature>
<evidence type="ECO:0000256" key="5">
    <source>
        <dbReference type="ARBA" id="ARBA00023157"/>
    </source>
</evidence>
<dbReference type="FunFam" id="3.10.250.10:FF:000007">
    <property type="entry name" value="Soluble scavenger receptor cysteine-rich domain-containing protein SSC5D"/>
    <property type="match status" value="8"/>
</dbReference>
<keyword evidence="7" id="KW-0325">Glycoprotein</keyword>
<feature type="disulfide bond" evidence="11">
    <location>
        <begin position="1491"/>
        <end position="1501"/>
    </location>
</feature>
<sequence>MGLPGCLLFMAGQCNYRSVAASAGTRITRIPILLAWLWASLTGFLVAGNLELRLVNGPDRCTGRLEVLHDNIWGTVCDDGWDLAEAQVVCKELHCGMALSASGGARYGRGSDPIWLDEVNCTGTEAALFKCKASPWGKNNCNHGEDAGVVCSGLPLSNVTELRLVNGPSPCAGRVEVLHDEQWGTVCNRSWDLSDAEVVCRELGCGKVLSIPAGSQYGEGSDHIWLDSVNCTGGEAALSECGSKRWGDNSCSHGEDASVACSEPTEIQLVNGPSRCAGRVEVHHNHQWGTVCDHNWDLNDAEVVCRQLGCGTAEFAPKAAYFGQSSNPIWLDGVNCMGTEAALSECSIKLWGNHSCYDGEEAGVVCSEPPPLRLVNGSSRCAGRVEVLHDQQWGSVCDNGWDTEDATVVCRQLGCGTVVSAPGSAWFGRGHDPIWLENVNCTGMEAALPECRAKPWGDHDCHHGEDAGVVCLGPTDLRLVGGYSRCSGRVEVLHNQQWGTVCNNMWDLMDAEVVCRQVGCGTPLAARFGEPVEKEPGPVWLDEVKCTGTEAALSGCSAKHWGVDYCHYEHAGVLCSEPTEVRLVDGPSRCAGRVEVLHKERWGSVCDDGWDFQDAKVVCRQLGCGMPLSAPGKAHYRQGREPTWLDDVNCTGTENTLYDCKARPWGENNCNHREDASVICSDPMEVRLVNGSSFCNGRVEVLHAQQWGTMCAHGWDIHDAEVVCRQLGCGRPLSAPAVAEFGQGSGRTWVEDANCLGIESTLSECRVKLVGKSSCDHGEDASVVCSDPTPIRLVNGHHRCAGRVEVLHDQQWGTICDDGWGLLNARVVCRQLGCGRALSAPGGAYFGQGSDPIWLDDVDCSGKETALFECTRKPWGEQNCDHREDASVVCKESPLLRLMNGSSRCSGRFEVFHNEQWGTVCDKTWDLQDAAVVCRDLGCGMVVSAPGSAYFGQGSDRIWLDDVNCTGTEAAFSECRVRLWGEKNCHHGEDAGVVCTDPVEIRLVNTSGHCAGTVEVFHDKEWGTVCDDDWDIHDANVVCRQLGCGTALAAIRTSNFGHGSGPIWLDDVNCTGTEAAISKCRAISWGEHNCHHEEDAGVVCSELAELRLVNGSHRCAGRVEVLHDQQWGTVCDDSWDLHDAGVVCRQLRCGTVLSAPGGAHFGRGHDPIWLDEVACTGTEAVLSECRAKPLGDHNCQHGEDASVVCLELPVVRLVNGSSDCAGRVEVFHGSLWGTVCDDGWDLNDADVVCRELGCRTAVLAPGYAHFGEGSGVIWLDHLNCTGKETSLSECGSKPWGEHFCYHREDASVVCSGPLELRLVNGSNRCAGRVEVLHNQKWGTVCGDDDWDLLDAGVVCRQLGCGTPLSAPRGSHFGHGYDPIWLDEVSCIGTEAALTDCKFKPWGDHNCHHGKAASVVCSEPAELRLVNGSHRCAGRVEVLYDQQWGTVCDDSWDLQDAGVVCRQLGCGTVLLAPGDAHFGRGHDPIWLAEVNCTGTEAALSECRATPWRYHNCQHGKDASVVCSEPVPANSYLPLLLLGLAVGTVLLCVAVIFLRRRRRRKQQQDGTLGHFLDHVDLGELKTRQAIAQTPFQDTACVAKQEELSEDAGSDTTWLMREEAAL</sequence>
<evidence type="ECO:0000256" key="2">
    <source>
        <dbReference type="ARBA" id="ARBA00022525"/>
    </source>
</evidence>
<feature type="disulfide bond" evidence="11">
    <location>
        <begin position="1447"/>
        <end position="1511"/>
    </location>
</feature>
<comment type="function">
    <text evidence="8">Binds to extracellular matrix proteins. Binds to pathogen-associated molecular patterns (PAMPs) present on the cell walls of Gram-positive and Gram-negative bacteria and fungi, behaving as a pattern recognition receptor (PRR). Induces bacterial and fungal aggregation and subsequent inhibition of PAMP-induced cytokine release. Does not possess intrinsic bactericidal activity. May play a role in the innate defense and homeostasis of certain epithelial surfaces.</text>
</comment>
<dbReference type="eggNOG" id="ENOG502QQ5W">
    <property type="taxonomic scope" value="Eukaryota"/>
</dbReference>
<feature type="domain" description="SRCR" evidence="13">
    <location>
        <begin position="267"/>
        <end position="367"/>
    </location>
</feature>
<evidence type="ECO:0000313" key="15">
    <source>
        <dbReference type="RefSeq" id="XP_014378570.1"/>
    </source>
</evidence>
<proteinExistence type="predicted"/>
<keyword evidence="12" id="KW-1133">Transmembrane helix</keyword>
<keyword evidence="12" id="KW-0472">Membrane</keyword>
<dbReference type="SMART" id="SM00202">
    <property type="entry name" value="SR"/>
    <property type="match status" value="14"/>
</dbReference>
<feature type="transmembrane region" description="Helical" evidence="12">
    <location>
        <begin position="1530"/>
        <end position="1552"/>
    </location>
</feature>
<dbReference type="SUPFAM" id="SSF56487">
    <property type="entry name" value="SRCR-like"/>
    <property type="match status" value="14"/>
</dbReference>
<dbReference type="FunFam" id="3.10.250.10:FF:000006">
    <property type="entry name" value="neurotrypsin isoform X2"/>
    <property type="match status" value="3"/>
</dbReference>
<feature type="disulfide bond" evidence="11">
    <location>
        <begin position="816"/>
        <end position="880"/>
    </location>
</feature>
<evidence type="ECO:0000256" key="8">
    <source>
        <dbReference type="ARBA" id="ARBA00058074"/>
    </source>
</evidence>
<dbReference type="GO" id="GO:0004252">
    <property type="term" value="F:serine-type endopeptidase activity"/>
    <property type="evidence" value="ECO:0007669"/>
    <property type="project" value="TreeGrafter"/>
</dbReference>
<comment type="caution">
    <text evidence="11">Lacks conserved residue(s) required for the propagation of feature annotation.</text>
</comment>
<feature type="disulfide bond" evidence="11">
    <location>
        <begin position="921"/>
        <end position="985"/>
    </location>
</feature>
<feature type="disulfide bond" evidence="11">
    <location>
        <begin position="619"/>
        <end position="680"/>
    </location>
</feature>
<evidence type="ECO:0000256" key="4">
    <source>
        <dbReference type="ARBA" id="ARBA00022737"/>
    </source>
</evidence>
<dbReference type="GO" id="GO:0005615">
    <property type="term" value="C:extracellular space"/>
    <property type="evidence" value="ECO:0007669"/>
    <property type="project" value="TreeGrafter"/>
</dbReference>
<feature type="disulfide bond" evidence="11">
    <location>
        <begin position="305"/>
        <end position="366"/>
    </location>
</feature>
<feature type="disulfide bond" evidence="11">
    <location>
        <begin position="1039"/>
        <end position="1100"/>
    </location>
</feature>
<feature type="disulfide bond" evidence="11">
    <location>
        <begin position="1280"/>
        <end position="1290"/>
    </location>
</feature>
<evidence type="ECO:0000256" key="12">
    <source>
        <dbReference type="SAM" id="Phobius"/>
    </source>
</evidence>
<feature type="disulfide bond" evidence="11">
    <location>
        <begin position="1236"/>
        <end position="1300"/>
    </location>
</feature>
<feature type="disulfide bond" evidence="11">
    <location>
        <begin position="1386"/>
        <end position="1396"/>
    </location>
</feature>
<dbReference type="Gene3D" id="3.10.250.10">
    <property type="entry name" value="SRCR-like domain"/>
    <property type="match status" value="14"/>
</dbReference>
<feature type="domain" description="SRCR" evidence="13">
    <location>
        <begin position="162"/>
        <end position="262"/>
    </location>
</feature>
<evidence type="ECO:0000256" key="1">
    <source>
        <dbReference type="ARBA" id="ARBA00004613"/>
    </source>
</evidence>
<feature type="domain" description="SRCR" evidence="13">
    <location>
        <begin position="686"/>
        <end position="786"/>
    </location>
</feature>
<dbReference type="Pfam" id="PF00530">
    <property type="entry name" value="SRCR"/>
    <property type="match status" value="14"/>
</dbReference>
<feature type="disulfide bond" evidence="11">
    <location>
        <begin position="1460"/>
        <end position="1521"/>
    </location>
</feature>
<feature type="domain" description="SRCR" evidence="13">
    <location>
        <begin position="1106"/>
        <end position="1206"/>
    </location>
</feature>
<feature type="domain" description="SRCR" evidence="13">
    <location>
        <begin position="896"/>
        <end position="996"/>
    </location>
</feature>
<keyword evidence="12" id="KW-0812">Transmembrane</keyword>
<feature type="disulfide bond" evidence="11">
    <location>
        <begin position="502"/>
        <end position="566"/>
    </location>
</feature>
<keyword evidence="2" id="KW-0964">Secreted</keyword>
<organism evidence="14 15">
    <name type="scientific">Alligator sinensis</name>
    <name type="common">Chinese alligator</name>
    <dbReference type="NCBI Taxonomy" id="38654"/>
    <lineage>
        <taxon>Eukaryota</taxon>
        <taxon>Metazoa</taxon>
        <taxon>Chordata</taxon>
        <taxon>Craniata</taxon>
        <taxon>Vertebrata</taxon>
        <taxon>Euteleostomi</taxon>
        <taxon>Archelosauria</taxon>
        <taxon>Archosauria</taxon>
        <taxon>Crocodylia</taxon>
        <taxon>Alligatoridae</taxon>
        <taxon>Alligatorinae</taxon>
        <taxon>Alligator</taxon>
    </lineage>
</organism>
<dbReference type="GeneID" id="102381418"/>
<feature type="disulfide bond" evidence="11">
    <location>
        <begin position="1175"/>
        <end position="1185"/>
    </location>
</feature>
<feature type="disulfide bond" evidence="11">
    <location>
        <begin position="1026"/>
        <end position="1090"/>
    </location>
</feature>
<dbReference type="GO" id="GO:0031638">
    <property type="term" value="P:zymogen activation"/>
    <property type="evidence" value="ECO:0007669"/>
    <property type="project" value="TreeGrafter"/>
</dbReference>